<comment type="similarity">
    <text evidence="1 4">Belongs to the antibiotic N-acetyltransferase family.</text>
</comment>
<dbReference type="STRING" id="1637975.AN957_25655"/>
<evidence type="ECO:0000256" key="4">
    <source>
        <dbReference type="RuleBase" id="RU365031"/>
    </source>
</evidence>
<organism evidence="5 6">
    <name type="scientific">Cytobacillus solani</name>
    <dbReference type="NCBI Taxonomy" id="1637975"/>
    <lineage>
        <taxon>Bacteria</taxon>
        <taxon>Bacillati</taxon>
        <taxon>Bacillota</taxon>
        <taxon>Bacilli</taxon>
        <taxon>Bacillales</taxon>
        <taxon>Bacillaceae</taxon>
        <taxon>Cytobacillus</taxon>
    </lineage>
</organism>
<dbReference type="RefSeq" id="WP_056687331.1">
    <property type="nucleotide sequence ID" value="NZ_LJIX01000006.1"/>
</dbReference>
<accession>A0A0Q3TG06</accession>
<dbReference type="PANTHER" id="PTHR11104">
    <property type="entry name" value="AMINOGLYCOSIDE N3-ACETYLTRANSFERASE"/>
    <property type="match status" value="1"/>
</dbReference>
<proteinExistence type="inferred from homology"/>
<reference evidence="5 6" key="1">
    <citation type="submission" date="2015-09" db="EMBL/GenBank/DDBJ databases">
        <title>Genome sequencing project for genomic taxonomy and phylogenomics of Bacillus-like bacteria.</title>
        <authorList>
            <person name="Liu B."/>
            <person name="Wang J."/>
            <person name="Zhu Y."/>
            <person name="Liu G."/>
            <person name="Chen Q."/>
            <person name="Chen Z."/>
            <person name="Lan J."/>
            <person name="Che J."/>
            <person name="Ge C."/>
            <person name="Shi H."/>
            <person name="Pan Z."/>
            <person name="Liu X."/>
        </authorList>
    </citation>
    <scope>NUCLEOTIDE SEQUENCE [LARGE SCALE GENOMIC DNA]</scope>
    <source>
        <strain evidence="5 6">FJAT-18043</strain>
    </source>
</reference>
<evidence type="ECO:0000256" key="3">
    <source>
        <dbReference type="ARBA" id="ARBA00023315"/>
    </source>
</evidence>
<name>A0A0Q3TG06_9BACI</name>
<keyword evidence="3 4" id="KW-0012">Acyltransferase</keyword>
<evidence type="ECO:0000313" key="6">
    <source>
        <dbReference type="Proteomes" id="UP000050996"/>
    </source>
</evidence>
<dbReference type="PANTHER" id="PTHR11104:SF0">
    <property type="entry name" value="SPBETA PROPHAGE-DERIVED AMINOGLYCOSIDE N(3')-ACETYLTRANSFERASE-LIKE PROTEIN YOKD"/>
    <property type="match status" value="1"/>
</dbReference>
<keyword evidence="2 4" id="KW-0808">Transferase</keyword>
<evidence type="ECO:0000256" key="2">
    <source>
        <dbReference type="ARBA" id="ARBA00022679"/>
    </source>
</evidence>
<protein>
    <recommendedName>
        <fullName evidence="4">Aminoglycoside N(3)-acetyltransferase</fullName>
        <ecNumber evidence="4">2.3.1.-</ecNumber>
    </recommendedName>
</protein>
<dbReference type="EC" id="2.3.1.-" evidence="4"/>
<sequence>MKEADVIKQLKSPHTRSSLHENFKNLGIEKGMVVIVHSSLSAFGWVCGGAISVVQALMDTIGSEGTIVMPTQTADVSDPSEWQMPPVPKEWWPIIREHMPAYDPQITPTRGMGKIVEVFRTFPGVKRSSHPTYSFAAWGKNAEYILSEQPLEEGFGPKSPLAKLYELDGHILLLGVGHDSNTSLHFAEHAIPDREKAKKGTALVENNVRVWKTYEEIVYDSNCFADLGEDFEKTYAVRKAAIGSAECKLMKQQPIIDFAREWMKKKDRL</sequence>
<dbReference type="GO" id="GO:0046677">
    <property type="term" value="P:response to antibiotic"/>
    <property type="evidence" value="ECO:0007669"/>
    <property type="project" value="UniProtKB-KW"/>
</dbReference>
<keyword evidence="6" id="KW-1185">Reference proteome</keyword>
<comment type="catalytic activity">
    <reaction evidence="4">
        <text>a 2-deoxystreptamine antibiotic + acetyl-CoA = an N(3)-acetyl-2-deoxystreptamine antibiotic + CoA + H(+)</text>
        <dbReference type="Rhea" id="RHEA:12665"/>
        <dbReference type="ChEBI" id="CHEBI:15378"/>
        <dbReference type="ChEBI" id="CHEBI:57287"/>
        <dbReference type="ChEBI" id="CHEBI:57288"/>
        <dbReference type="ChEBI" id="CHEBI:57921"/>
        <dbReference type="ChEBI" id="CHEBI:77452"/>
        <dbReference type="EC" id="2.3.1.81"/>
    </reaction>
</comment>
<dbReference type="GO" id="GO:0046353">
    <property type="term" value="F:aminoglycoside 3-N-acetyltransferase activity"/>
    <property type="evidence" value="ECO:0007669"/>
    <property type="project" value="UniProtKB-EC"/>
</dbReference>
<dbReference type="SUPFAM" id="SSF110710">
    <property type="entry name" value="TTHA0583/YokD-like"/>
    <property type="match status" value="1"/>
</dbReference>
<dbReference type="InterPro" id="IPR028345">
    <property type="entry name" value="Antibiotic_NAT-like"/>
</dbReference>
<evidence type="ECO:0000256" key="1">
    <source>
        <dbReference type="ARBA" id="ARBA00006383"/>
    </source>
</evidence>
<dbReference type="PATRIC" id="fig|1637975.4.peg.5180"/>
<dbReference type="AlphaFoldDB" id="A0A0Q3TG06"/>
<dbReference type="InterPro" id="IPR003679">
    <property type="entry name" value="Amioglycoside_AcTrfase"/>
</dbReference>
<comment type="caution">
    <text evidence="5">The sequence shown here is derived from an EMBL/GenBank/DDBJ whole genome shotgun (WGS) entry which is preliminary data.</text>
</comment>
<evidence type="ECO:0000313" key="5">
    <source>
        <dbReference type="EMBL" id="KQL22085.1"/>
    </source>
</evidence>
<gene>
    <name evidence="5" type="ORF">AN957_25655</name>
</gene>
<keyword evidence="4" id="KW-0046">Antibiotic resistance</keyword>
<dbReference type="EMBL" id="LJIX01000006">
    <property type="protein sequence ID" value="KQL22085.1"/>
    <property type="molecule type" value="Genomic_DNA"/>
</dbReference>
<dbReference type="Proteomes" id="UP000050996">
    <property type="component" value="Unassembled WGS sequence"/>
</dbReference>
<dbReference type="Pfam" id="PF02522">
    <property type="entry name" value="Antibiotic_NAT"/>
    <property type="match status" value="1"/>
</dbReference>